<name>A0A5C6B5K8_9PLAN</name>
<dbReference type="OrthoDB" id="127107at2"/>
<dbReference type="PANTHER" id="PTHR35889:SF3">
    <property type="entry name" value="F-BOX DOMAIN-CONTAINING PROTEIN"/>
    <property type="match status" value="1"/>
</dbReference>
<feature type="domain" description="DUF1553" evidence="3">
    <location>
        <begin position="468"/>
        <end position="723"/>
    </location>
</feature>
<dbReference type="Proteomes" id="UP000320735">
    <property type="component" value="Unassembled WGS sequence"/>
</dbReference>
<dbReference type="InterPro" id="IPR022655">
    <property type="entry name" value="DUF1553"/>
</dbReference>
<dbReference type="EMBL" id="SJPP01000003">
    <property type="protein sequence ID" value="TWU06862.1"/>
    <property type="molecule type" value="Genomic_DNA"/>
</dbReference>
<comment type="caution">
    <text evidence="4">The sequence shown here is derived from an EMBL/GenBank/DDBJ whole genome shotgun (WGS) entry which is preliminary data.</text>
</comment>
<evidence type="ECO:0008006" key="6">
    <source>
        <dbReference type="Google" id="ProtNLM"/>
    </source>
</evidence>
<protein>
    <recommendedName>
        <fullName evidence="6">Planctomycete cytochrome C</fullName>
    </recommendedName>
</protein>
<dbReference type="AlphaFoldDB" id="A0A5C6B5K8"/>
<proteinExistence type="predicted"/>
<gene>
    <name evidence="4" type="ORF">CA54_52630</name>
</gene>
<reference evidence="4 5" key="1">
    <citation type="submission" date="2019-02" db="EMBL/GenBank/DDBJ databases">
        <title>Deep-cultivation of Planctomycetes and their phenomic and genomic characterization uncovers novel biology.</title>
        <authorList>
            <person name="Wiegand S."/>
            <person name="Jogler M."/>
            <person name="Boedeker C."/>
            <person name="Pinto D."/>
            <person name="Vollmers J."/>
            <person name="Rivas-Marin E."/>
            <person name="Kohn T."/>
            <person name="Peeters S.H."/>
            <person name="Heuer A."/>
            <person name="Rast P."/>
            <person name="Oberbeckmann S."/>
            <person name="Bunk B."/>
            <person name="Jeske O."/>
            <person name="Meyerdierks A."/>
            <person name="Storesund J.E."/>
            <person name="Kallscheuer N."/>
            <person name="Luecker S."/>
            <person name="Lage O.M."/>
            <person name="Pohl T."/>
            <person name="Merkel B.J."/>
            <person name="Hornburger P."/>
            <person name="Mueller R.-W."/>
            <person name="Bruemmer F."/>
            <person name="Labrenz M."/>
            <person name="Spormann A.M."/>
            <person name="Op Den Camp H."/>
            <person name="Overmann J."/>
            <person name="Amann R."/>
            <person name="Jetten M.S.M."/>
            <person name="Mascher T."/>
            <person name="Medema M.H."/>
            <person name="Devos D.P."/>
            <person name="Kaster A.-K."/>
            <person name="Ovreas L."/>
            <person name="Rohde M."/>
            <person name="Galperin M.Y."/>
            <person name="Jogler C."/>
        </authorList>
    </citation>
    <scope>NUCLEOTIDE SEQUENCE [LARGE SCALE GENOMIC DNA]</scope>
    <source>
        <strain evidence="4 5">CA54</strain>
    </source>
</reference>
<keyword evidence="1" id="KW-1133">Transmembrane helix</keyword>
<dbReference type="Pfam" id="PF07587">
    <property type="entry name" value="PSD1"/>
    <property type="match status" value="1"/>
</dbReference>
<dbReference type="PANTHER" id="PTHR35889">
    <property type="entry name" value="CYCLOINULO-OLIGOSACCHARIDE FRUCTANOTRANSFERASE-RELATED"/>
    <property type="match status" value="1"/>
</dbReference>
<evidence type="ECO:0000313" key="5">
    <source>
        <dbReference type="Proteomes" id="UP000320735"/>
    </source>
</evidence>
<accession>A0A5C6B5K8</accession>
<dbReference type="InterPro" id="IPR011444">
    <property type="entry name" value="DUF1549"/>
</dbReference>
<evidence type="ECO:0000259" key="3">
    <source>
        <dbReference type="Pfam" id="PF07587"/>
    </source>
</evidence>
<feature type="domain" description="DUF1549" evidence="2">
    <location>
        <begin position="81"/>
        <end position="285"/>
    </location>
</feature>
<evidence type="ECO:0000313" key="4">
    <source>
        <dbReference type="EMBL" id="TWU06862.1"/>
    </source>
</evidence>
<keyword evidence="1" id="KW-0812">Transmembrane</keyword>
<sequence>MSDICQCTPPTTRLTPQIRLTIAVTALISLSALLFWQSTVSADATAEKSPFGAEEADYWAFQPFTRPEIPSVSAADSVRTPIDAFILNQLQESELTLSAPAERGVFIRRATYDLWGLPPAPAEIEAFVHDESPDAHEKLIDRLLASPRYGERWGRYWLDVVRFSETAGFNADTMRPLAYKYRDYVIRAWNDDIPYDRFVQAQLAGDELFPNDPDALIATGFNRLWPDESNASNVELARQSMLNDMTGTVGAVFLGMSIGCAQCHDHKFDPILQKDFYRLQAFFAPMIPVQRVTVGEKQPLADYQTELAKWEAETAAVRKELWELELSVRTKATHVKRLKFPPIVLQAIDTPPWERTSLQNQLAFWTERQIKFTDKTLVKKLDETQQLRRKELKAQIELLQKDRPPPPGKMDIMATVDGASMPATALLAGGTYNKPVEEVQPGFPTVLQTSQVFQPAKITPPRDGTTGRRATLARWLTDSKHPLTSRVMVNRIWQGHFGRGIVANANDFGTQTALPSHPELLDWLASEFVAQGWSIKALHRLIMNSAVYRQSSRPTDPRVTEQDADNELYSRFPRRRLDAEAIRDGLLAVSGELNLEMYGPGVKPDLPPNFSAREAWKPSQDRAARNRRSIYILAKRNMPYPLLQAFDFPDMHESCAKRQETTIAPQALSLLNSGLVLGLAEQFAAKLIRDQPQLDINDCITQAYQEALGRTPNPDEVAAAADFIATQQRVIAAHRAAGHPSHFPANVPYVYDAALVGGLVDFCHALFNSNEFLYID</sequence>
<dbReference type="RefSeq" id="WP_146373708.1">
    <property type="nucleotide sequence ID" value="NZ_SJPP01000003.1"/>
</dbReference>
<evidence type="ECO:0000256" key="1">
    <source>
        <dbReference type="SAM" id="Phobius"/>
    </source>
</evidence>
<feature type="transmembrane region" description="Helical" evidence="1">
    <location>
        <begin position="18"/>
        <end position="36"/>
    </location>
</feature>
<keyword evidence="5" id="KW-1185">Reference proteome</keyword>
<dbReference type="Pfam" id="PF07583">
    <property type="entry name" value="PSCyt2"/>
    <property type="match status" value="1"/>
</dbReference>
<evidence type="ECO:0000259" key="2">
    <source>
        <dbReference type="Pfam" id="PF07583"/>
    </source>
</evidence>
<keyword evidence="1" id="KW-0472">Membrane</keyword>
<organism evidence="4 5">
    <name type="scientific">Symmachiella macrocystis</name>
    <dbReference type="NCBI Taxonomy" id="2527985"/>
    <lineage>
        <taxon>Bacteria</taxon>
        <taxon>Pseudomonadati</taxon>
        <taxon>Planctomycetota</taxon>
        <taxon>Planctomycetia</taxon>
        <taxon>Planctomycetales</taxon>
        <taxon>Planctomycetaceae</taxon>
        <taxon>Symmachiella</taxon>
    </lineage>
</organism>